<sequence>MKLRQAINFNTFRFSLLYALSLSVAGIDLTISVRSGQELTRTALGGTMAYVLIALGTIIAARLGMPLIKRLGPRMVYLIAGTICILSGLATSFAMQKQQIWLFYGGILLIGIFMGLANFHRILVKDFATQPSPWDTSLVLLSGVVGSIFGPWVAGIVAESSSDFYKAYRVVIGLGILVFFASLALPQTIETMLARTSKDDRSGDRSGDRSTLYLGGVLGFFSYVTMTLVMTAVPLEAQRQGLSSSEISGLSQLHMVAMYLPILVVPYLINQFSAQKVAIWSLGLGGLSAVCAELLLKDEKANNLELAILMGIAGVFWAFSFTAASNIVAVNQYGRTHLVARGRAESMPPLGMIIGSILAGALLGSVGFIWVVVFFGIVSLSAFLLLTILTSLKPT</sequence>
<protein>
    <submittedName>
        <fullName evidence="7">MFS transporter</fullName>
    </submittedName>
</protein>
<dbReference type="Pfam" id="PF07690">
    <property type="entry name" value="MFS_1"/>
    <property type="match status" value="1"/>
</dbReference>
<feature type="transmembrane region" description="Helical" evidence="5">
    <location>
        <begin position="374"/>
        <end position="392"/>
    </location>
</feature>
<keyword evidence="3 5" id="KW-1133">Transmembrane helix</keyword>
<name>A0A9X3M994_9CORY</name>
<dbReference type="PANTHER" id="PTHR23534">
    <property type="entry name" value="MFS PERMEASE"/>
    <property type="match status" value="1"/>
</dbReference>
<comment type="caution">
    <text evidence="7">The sequence shown here is derived from an EMBL/GenBank/DDBJ whole genome shotgun (WGS) entry which is preliminary data.</text>
</comment>
<evidence type="ECO:0000256" key="4">
    <source>
        <dbReference type="ARBA" id="ARBA00023136"/>
    </source>
</evidence>
<evidence type="ECO:0000256" key="5">
    <source>
        <dbReference type="SAM" id="Phobius"/>
    </source>
</evidence>
<dbReference type="PROSITE" id="PS50850">
    <property type="entry name" value="MFS"/>
    <property type="match status" value="1"/>
</dbReference>
<dbReference type="AlphaFoldDB" id="A0A9X3M994"/>
<dbReference type="GO" id="GO:0005886">
    <property type="term" value="C:plasma membrane"/>
    <property type="evidence" value="ECO:0007669"/>
    <property type="project" value="UniProtKB-SubCell"/>
</dbReference>
<evidence type="ECO:0000313" key="8">
    <source>
        <dbReference type="Proteomes" id="UP001146430"/>
    </source>
</evidence>
<feature type="transmembrane region" description="Helical" evidence="5">
    <location>
        <begin position="277"/>
        <end position="296"/>
    </location>
</feature>
<feature type="transmembrane region" description="Helical" evidence="5">
    <location>
        <begin position="210"/>
        <end position="233"/>
    </location>
</feature>
<proteinExistence type="predicted"/>
<keyword evidence="2 5" id="KW-0812">Transmembrane</keyword>
<accession>A0A9X3M994</accession>
<dbReference type="InterPro" id="IPR036259">
    <property type="entry name" value="MFS_trans_sf"/>
</dbReference>
<feature type="transmembrane region" description="Helical" evidence="5">
    <location>
        <begin position="253"/>
        <end position="270"/>
    </location>
</feature>
<feature type="domain" description="Major facilitator superfamily (MFS) profile" evidence="6">
    <location>
        <begin position="211"/>
        <end position="395"/>
    </location>
</feature>
<evidence type="ECO:0000256" key="1">
    <source>
        <dbReference type="ARBA" id="ARBA00004651"/>
    </source>
</evidence>
<evidence type="ECO:0000256" key="2">
    <source>
        <dbReference type="ARBA" id="ARBA00022692"/>
    </source>
</evidence>
<dbReference type="PANTHER" id="PTHR23534:SF1">
    <property type="entry name" value="MAJOR FACILITATOR SUPERFAMILY PROTEIN"/>
    <property type="match status" value="1"/>
</dbReference>
<dbReference type="Gene3D" id="1.20.1250.20">
    <property type="entry name" value="MFS general substrate transporter like domains"/>
    <property type="match status" value="2"/>
</dbReference>
<dbReference type="SUPFAM" id="SSF103473">
    <property type="entry name" value="MFS general substrate transporter"/>
    <property type="match status" value="1"/>
</dbReference>
<organism evidence="7 8">
    <name type="scientific">Corynebacterium curieae</name>
    <dbReference type="NCBI Taxonomy" id="2913500"/>
    <lineage>
        <taxon>Bacteria</taxon>
        <taxon>Bacillati</taxon>
        <taxon>Actinomycetota</taxon>
        <taxon>Actinomycetes</taxon>
        <taxon>Mycobacteriales</taxon>
        <taxon>Corynebacteriaceae</taxon>
        <taxon>Corynebacterium</taxon>
    </lineage>
</organism>
<feature type="transmembrane region" description="Helical" evidence="5">
    <location>
        <begin position="308"/>
        <end position="329"/>
    </location>
</feature>
<feature type="transmembrane region" description="Helical" evidence="5">
    <location>
        <begin position="170"/>
        <end position="189"/>
    </location>
</feature>
<comment type="subcellular location">
    <subcellularLocation>
        <location evidence="1">Cell membrane</location>
        <topology evidence="1">Multi-pass membrane protein</topology>
    </subcellularLocation>
</comment>
<dbReference type="Proteomes" id="UP001146430">
    <property type="component" value="Unassembled WGS sequence"/>
</dbReference>
<dbReference type="RefSeq" id="WP_269945742.1">
    <property type="nucleotide sequence ID" value="NZ_JAKMUU010000001.1"/>
</dbReference>
<dbReference type="InterPro" id="IPR011701">
    <property type="entry name" value="MFS"/>
</dbReference>
<evidence type="ECO:0000259" key="6">
    <source>
        <dbReference type="PROSITE" id="PS50850"/>
    </source>
</evidence>
<feature type="transmembrane region" description="Helical" evidence="5">
    <location>
        <begin position="43"/>
        <end position="63"/>
    </location>
</feature>
<evidence type="ECO:0000313" key="7">
    <source>
        <dbReference type="EMBL" id="MCZ9306539.1"/>
    </source>
</evidence>
<feature type="transmembrane region" description="Helical" evidence="5">
    <location>
        <begin position="101"/>
        <end position="124"/>
    </location>
</feature>
<dbReference type="EMBL" id="JAKMUU010000001">
    <property type="protein sequence ID" value="MCZ9306539.1"/>
    <property type="molecule type" value="Genomic_DNA"/>
</dbReference>
<gene>
    <name evidence="7" type="ORF">L8V01_03445</name>
</gene>
<reference evidence="7" key="1">
    <citation type="submission" date="2022-02" db="EMBL/GenBank/DDBJ databases">
        <title>Corynebacterium sp. from urogenital microbiome.</title>
        <authorList>
            <person name="Cappelli E.A."/>
            <person name="Ribeiro T.G."/>
            <person name="Peixe L."/>
        </authorList>
    </citation>
    <scope>NUCLEOTIDE SEQUENCE</scope>
    <source>
        <strain evidence="7">C8Ua_181</strain>
    </source>
</reference>
<evidence type="ECO:0000256" key="3">
    <source>
        <dbReference type="ARBA" id="ARBA00022989"/>
    </source>
</evidence>
<feature type="transmembrane region" description="Helical" evidence="5">
    <location>
        <begin position="75"/>
        <end position="95"/>
    </location>
</feature>
<dbReference type="GO" id="GO:0022857">
    <property type="term" value="F:transmembrane transporter activity"/>
    <property type="evidence" value="ECO:0007669"/>
    <property type="project" value="InterPro"/>
</dbReference>
<feature type="transmembrane region" description="Helical" evidence="5">
    <location>
        <begin position="12"/>
        <end position="31"/>
    </location>
</feature>
<dbReference type="InterPro" id="IPR020846">
    <property type="entry name" value="MFS_dom"/>
</dbReference>
<feature type="transmembrane region" description="Helical" evidence="5">
    <location>
        <begin position="350"/>
        <end position="368"/>
    </location>
</feature>
<keyword evidence="4 5" id="KW-0472">Membrane</keyword>
<feature type="transmembrane region" description="Helical" evidence="5">
    <location>
        <begin position="136"/>
        <end position="158"/>
    </location>
</feature>